<keyword evidence="2 8" id="KW-0479">Metal-binding</keyword>
<dbReference type="AlphaFoldDB" id="A0A1G6KVM8"/>
<reference evidence="10 11" key="1">
    <citation type="submission" date="2016-10" db="EMBL/GenBank/DDBJ databases">
        <authorList>
            <person name="de Groot N.N."/>
        </authorList>
    </citation>
    <scope>NUCLEOTIDE SEQUENCE [LARGE SCALE GENOMIC DNA]</scope>
    <source>
        <strain evidence="10 11">CGMCC 4.6858</strain>
    </source>
</reference>
<dbReference type="Proteomes" id="UP000199034">
    <property type="component" value="Unassembled WGS sequence"/>
</dbReference>
<dbReference type="Gene3D" id="3.20.20.140">
    <property type="entry name" value="Metal-dependent hydrolases"/>
    <property type="match status" value="1"/>
</dbReference>
<feature type="binding site" evidence="7">
    <location>
        <position position="239"/>
    </location>
    <ligand>
        <name>substrate</name>
    </ligand>
</feature>
<feature type="binding site" evidence="7">
    <location>
        <position position="215"/>
    </location>
    <ligand>
        <name>substrate</name>
    </ligand>
</feature>
<dbReference type="NCBIfam" id="TIGR00221">
    <property type="entry name" value="nagA"/>
    <property type="match status" value="1"/>
</dbReference>
<dbReference type="InterPro" id="IPR011059">
    <property type="entry name" value="Metal-dep_hydrolase_composite"/>
</dbReference>
<evidence type="ECO:0000256" key="5">
    <source>
        <dbReference type="PIRNR" id="PIRNR038994"/>
    </source>
</evidence>
<evidence type="ECO:0000256" key="2">
    <source>
        <dbReference type="ARBA" id="ARBA00022723"/>
    </source>
</evidence>
<organism evidence="10 11">
    <name type="scientific">Nocardioides lianchengensis</name>
    <dbReference type="NCBI Taxonomy" id="1045774"/>
    <lineage>
        <taxon>Bacteria</taxon>
        <taxon>Bacillati</taxon>
        <taxon>Actinomycetota</taxon>
        <taxon>Actinomycetes</taxon>
        <taxon>Propionibacteriales</taxon>
        <taxon>Nocardioidaceae</taxon>
        <taxon>Nocardioides</taxon>
    </lineage>
</organism>
<feature type="binding site" evidence="8">
    <location>
        <position position="183"/>
    </location>
    <ligand>
        <name>Zn(2+)</name>
        <dbReference type="ChEBI" id="CHEBI:29105"/>
    </ligand>
</feature>
<keyword evidence="11" id="KW-1185">Reference proteome</keyword>
<dbReference type="InterPro" id="IPR032466">
    <property type="entry name" value="Metal_Hydrolase"/>
</dbReference>
<name>A0A1G6KVM8_9ACTN</name>
<evidence type="ECO:0000256" key="6">
    <source>
        <dbReference type="PIRSR" id="PIRSR038994-1"/>
    </source>
</evidence>
<evidence type="ECO:0000313" key="10">
    <source>
        <dbReference type="EMBL" id="SDC34821.1"/>
    </source>
</evidence>
<feature type="active site" description="Proton donor/acceptor" evidence="6">
    <location>
        <position position="262"/>
    </location>
</feature>
<feature type="binding site" evidence="7">
    <location>
        <position position="130"/>
    </location>
    <ligand>
        <name>substrate</name>
    </ligand>
</feature>
<dbReference type="Pfam" id="PF01979">
    <property type="entry name" value="Amidohydro_1"/>
    <property type="match status" value="1"/>
</dbReference>
<gene>
    <name evidence="10" type="ORF">SAMN05421872_10212</name>
</gene>
<dbReference type="PANTHER" id="PTHR11113">
    <property type="entry name" value="N-ACETYLGLUCOSAMINE-6-PHOSPHATE DEACETYLASE"/>
    <property type="match status" value="1"/>
</dbReference>
<sequence>MTSLVVTGALSVDGTPTTLRVADGVVAAASDGPVLDAAGLVVLPGLVDLQVNGAAGVDVTAEPTRLWEVAAALPSYGVTAFLPTVITSSPEARTAALAALAAGPPAGWVGAVPLGLHLEGPMIAPERRGAHPAARLAPPSPELVAGWTRDAGVALVTLAPELPGALDAVRALVASGVVVSLGHTAASAAEIEAAVTAGATAVTHLGNAMPALAGRSPGPVGAALASASLVAGVIADGHHLDPVTLAAYRRALGPERLLAVSDTTAALGLPDGPARLGDQEVVVSAGTVRLADGTLAGSAASLMDCLAVLRAATGCSLAEAVHAATVVPARLLGDPSRGSLAIGARGDLVLVTPALEPVVTVVGGVVVLDRRS</sequence>
<accession>A0A1G6KVM8</accession>
<dbReference type="InterPro" id="IPR003764">
    <property type="entry name" value="GlcNAc_6-P_deAcase"/>
</dbReference>
<feature type="binding site" evidence="7">
    <location>
        <begin position="295"/>
        <end position="297"/>
    </location>
    <ligand>
        <name>substrate</name>
    </ligand>
</feature>
<evidence type="ECO:0000256" key="1">
    <source>
        <dbReference type="ARBA" id="ARBA00010716"/>
    </source>
</evidence>
<evidence type="ECO:0000256" key="8">
    <source>
        <dbReference type="PIRSR" id="PIRSR038994-3"/>
    </source>
</evidence>
<dbReference type="RefSeq" id="WP_244509239.1">
    <property type="nucleotide sequence ID" value="NZ_FMZM01000002.1"/>
</dbReference>
<feature type="domain" description="Amidohydrolase-related" evidence="9">
    <location>
        <begin position="41"/>
        <end position="367"/>
    </location>
</feature>
<dbReference type="InterPro" id="IPR006680">
    <property type="entry name" value="Amidohydro-rel"/>
</dbReference>
<dbReference type="SUPFAM" id="SSF51338">
    <property type="entry name" value="Composite domain of metallo-dependent hydrolases"/>
    <property type="match status" value="1"/>
</dbReference>
<feature type="binding site" evidence="8">
    <location>
        <position position="119"/>
    </location>
    <ligand>
        <name>Zn(2+)</name>
        <dbReference type="ChEBI" id="CHEBI:29105"/>
    </ligand>
</feature>
<dbReference type="GO" id="GO:0006046">
    <property type="term" value="P:N-acetylglucosamine catabolic process"/>
    <property type="evidence" value="ECO:0007669"/>
    <property type="project" value="TreeGrafter"/>
</dbReference>
<evidence type="ECO:0000259" key="9">
    <source>
        <dbReference type="Pfam" id="PF01979"/>
    </source>
</evidence>
<dbReference type="GO" id="GO:0008448">
    <property type="term" value="F:N-acetylglucosamine-6-phosphate deacetylase activity"/>
    <property type="evidence" value="ECO:0007669"/>
    <property type="project" value="InterPro"/>
</dbReference>
<evidence type="ECO:0000256" key="7">
    <source>
        <dbReference type="PIRSR" id="PIRSR038994-2"/>
    </source>
</evidence>
<dbReference type="GO" id="GO:0046872">
    <property type="term" value="F:metal ion binding"/>
    <property type="evidence" value="ECO:0007669"/>
    <property type="project" value="UniProtKB-KW"/>
</dbReference>
<comment type="cofactor">
    <cofactor evidence="8">
        <name>a divalent metal cation</name>
        <dbReference type="ChEBI" id="CHEBI:60240"/>
    </cofactor>
    <text evidence="8">Binds 1 divalent metal cation per subunit.</text>
</comment>
<dbReference type="SUPFAM" id="SSF51556">
    <property type="entry name" value="Metallo-dependent hydrolases"/>
    <property type="match status" value="1"/>
</dbReference>
<evidence type="ECO:0000256" key="4">
    <source>
        <dbReference type="ARBA" id="ARBA00023277"/>
    </source>
</evidence>
<comment type="similarity">
    <text evidence="1 5">Belongs to the metallo-dependent hydrolases superfamily. NagA family.</text>
</comment>
<dbReference type="PANTHER" id="PTHR11113:SF14">
    <property type="entry name" value="N-ACETYLGLUCOSAMINE-6-PHOSPHATE DEACETYLASE"/>
    <property type="match status" value="1"/>
</dbReference>
<dbReference type="EMBL" id="FMZM01000002">
    <property type="protein sequence ID" value="SDC34821.1"/>
    <property type="molecule type" value="Genomic_DNA"/>
</dbReference>
<feature type="binding site" evidence="8">
    <location>
        <position position="204"/>
    </location>
    <ligand>
        <name>Zn(2+)</name>
        <dbReference type="ChEBI" id="CHEBI:29105"/>
    </ligand>
</feature>
<dbReference type="Gene3D" id="2.30.40.10">
    <property type="entry name" value="Urease, subunit C, domain 1"/>
    <property type="match status" value="1"/>
</dbReference>
<proteinExistence type="inferred from homology"/>
<keyword evidence="4 5" id="KW-0119">Carbohydrate metabolism</keyword>
<keyword evidence="3 5" id="KW-0378">Hydrolase</keyword>
<evidence type="ECO:0000256" key="3">
    <source>
        <dbReference type="ARBA" id="ARBA00022801"/>
    </source>
</evidence>
<dbReference type="PIRSF" id="PIRSF038994">
    <property type="entry name" value="NagA"/>
    <property type="match status" value="1"/>
</dbReference>
<evidence type="ECO:0000313" key="11">
    <source>
        <dbReference type="Proteomes" id="UP000199034"/>
    </source>
</evidence>
<feature type="binding site" evidence="7">
    <location>
        <begin position="207"/>
        <end position="208"/>
    </location>
    <ligand>
        <name>substrate</name>
    </ligand>
</feature>
<dbReference type="STRING" id="1045774.SAMN05421872_10212"/>
<protein>
    <submittedName>
        <fullName evidence="10">N-acetylglucosamine-6-phosphate deacetylase</fullName>
    </submittedName>
</protein>